<evidence type="ECO:0000256" key="5">
    <source>
        <dbReference type="ARBA" id="ARBA00022989"/>
    </source>
</evidence>
<dbReference type="PANTHER" id="PTHR30193">
    <property type="entry name" value="ABC TRANSPORTER PERMEASE PROTEIN"/>
    <property type="match status" value="1"/>
</dbReference>
<name>A0ABS2BHF7_9NEIS</name>
<evidence type="ECO:0000256" key="4">
    <source>
        <dbReference type="ARBA" id="ARBA00022692"/>
    </source>
</evidence>
<protein>
    <submittedName>
        <fullName evidence="9">Sugar ABC transporter permease</fullName>
    </submittedName>
</protein>
<feature type="domain" description="ABC transmembrane type-1" evidence="8">
    <location>
        <begin position="69"/>
        <end position="281"/>
    </location>
</feature>
<keyword evidence="10" id="KW-1185">Reference proteome</keyword>
<keyword evidence="3" id="KW-1003">Cell membrane</keyword>
<keyword evidence="5 7" id="KW-1133">Transmembrane helix</keyword>
<feature type="transmembrane region" description="Helical" evidence="7">
    <location>
        <begin position="73"/>
        <end position="93"/>
    </location>
</feature>
<evidence type="ECO:0000259" key="8">
    <source>
        <dbReference type="PROSITE" id="PS50928"/>
    </source>
</evidence>
<dbReference type="RefSeq" id="WP_203536696.1">
    <property type="nucleotide sequence ID" value="NZ_JAESND010000001.1"/>
</dbReference>
<comment type="caution">
    <text evidence="9">The sequence shown here is derived from an EMBL/GenBank/DDBJ whole genome shotgun (WGS) entry which is preliminary data.</text>
</comment>
<dbReference type="InterPro" id="IPR000515">
    <property type="entry name" value="MetI-like"/>
</dbReference>
<gene>
    <name evidence="9" type="ORF">JMJ54_04310</name>
</gene>
<evidence type="ECO:0000256" key="6">
    <source>
        <dbReference type="ARBA" id="ARBA00023136"/>
    </source>
</evidence>
<sequence>MAMPGVHPRTAYLFIAPFFVVFAVFTLWPMLFNLWLAFRDYFPQTGNSMWNGFAHFVELADSERFGHALKNSLIFLLLVLPLQIGALGLALLVHVRLPGIGFFRALYYLPVVIAVSIAAVVWQQVLRFDGLFNWFLESVHLIGFGEQPDWLGDRQLALYAVMAFSFWKNVGYYMVLYLAGLQTVSREPLEAAQIDGANAWQRLRHVVLPALQPVILLCTLLATIQALKAFQEVIVLTDGQADTQTALVYVFGVAFYGHNFGLAAAAGLIVTLVCLALAALQLRYFGEDGLLRRGGSV</sequence>
<dbReference type="Gene3D" id="1.10.3720.10">
    <property type="entry name" value="MetI-like"/>
    <property type="match status" value="1"/>
</dbReference>
<feature type="transmembrane region" description="Helical" evidence="7">
    <location>
        <begin position="247"/>
        <end position="280"/>
    </location>
</feature>
<feature type="transmembrane region" description="Helical" evidence="7">
    <location>
        <begin position="12"/>
        <end position="38"/>
    </location>
</feature>
<reference evidence="9 10" key="1">
    <citation type="submission" date="2021-01" db="EMBL/GenBank/DDBJ databases">
        <title>Draft Genome Sequence and Polyhydroxyalkanoate Biosynthetic Potential of Jeongeupia naejangsanensis Type Strain DSM 24253.</title>
        <authorList>
            <person name="Turrini P."/>
            <person name="Artuso I."/>
            <person name="Lugli G.A."/>
            <person name="Frangipani E."/>
            <person name="Ventura M."/>
            <person name="Visca P."/>
        </authorList>
    </citation>
    <scope>NUCLEOTIDE SEQUENCE [LARGE SCALE GENOMIC DNA]</scope>
    <source>
        <strain evidence="9 10">DSM 24253</strain>
    </source>
</reference>
<dbReference type="SUPFAM" id="SSF161098">
    <property type="entry name" value="MetI-like"/>
    <property type="match status" value="1"/>
</dbReference>
<accession>A0ABS2BHF7</accession>
<evidence type="ECO:0000256" key="2">
    <source>
        <dbReference type="ARBA" id="ARBA00022448"/>
    </source>
</evidence>
<evidence type="ECO:0000313" key="9">
    <source>
        <dbReference type="EMBL" id="MBM3115044.1"/>
    </source>
</evidence>
<feature type="transmembrane region" description="Helical" evidence="7">
    <location>
        <begin position="156"/>
        <end position="179"/>
    </location>
</feature>
<feature type="transmembrane region" description="Helical" evidence="7">
    <location>
        <begin position="206"/>
        <end position="227"/>
    </location>
</feature>
<dbReference type="EMBL" id="JAESND010000001">
    <property type="protein sequence ID" value="MBM3115044.1"/>
    <property type="molecule type" value="Genomic_DNA"/>
</dbReference>
<feature type="transmembrane region" description="Helical" evidence="7">
    <location>
        <begin position="105"/>
        <end position="125"/>
    </location>
</feature>
<organism evidence="9 10">
    <name type="scientific">Jeongeupia naejangsanensis</name>
    <dbReference type="NCBI Taxonomy" id="613195"/>
    <lineage>
        <taxon>Bacteria</taxon>
        <taxon>Pseudomonadati</taxon>
        <taxon>Pseudomonadota</taxon>
        <taxon>Betaproteobacteria</taxon>
        <taxon>Neisseriales</taxon>
        <taxon>Chitinibacteraceae</taxon>
        <taxon>Jeongeupia</taxon>
    </lineage>
</organism>
<dbReference type="Proteomes" id="UP000809431">
    <property type="component" value="Unassembled WGS sequence"/>
</dbReference>
<dbReference type="InterPro" id="IPR051393">
    <property type="entry name" value="ABC_transporter_permease"/>
</dbReference>
<dbReference type="CDD" id="cd06261">
    <property type="entry name" value="TM_PBP2"/>
    <property type="match status" value="1"/>
</dbReference>
<keyword evidence="6 7" id="KW-0472">Membrane</keyword>
<evidence type="ECO:0000256" key="1">
    <source>
        <dbReference type="ARBA" id="ARBA00004651"/>
    </source>
</evidence>
<evidence type="ECO:0000256" key="7">
    <source>
        <dbReference type="RuleBase" id="RU363032"/>
    </source>
</evidence>
<comment type="similarity">
    <text evidence="7">Belongs to the binding-protein-dependent transport system permease family.</text>
</comment>
<keyword evidence="2 7" id="KW-0813">Transport</keyword>
<evidence type="ECO:0000256" key="3">
    <source>
        <dbReference type="ARBA" id="ARBA00022475"/>
    </source>
</evidence>
<dbReference type="InterPro" id="IPR035906">
    <property type="entry name" value="MetI-like_sf"/>
</dbReference>
<dbReference type="PROSITE" id="PS50928">
    <property type="entry name" value="ABC_TM1"/>
    <property type="match status" value="1"/>
</dbReference>
<dbReference type="PANTHER" id="PTHR30193:SF44">
    <property type="entry name" value="LACTOSE TRANSPORT SYSTEM PERMEASE PROTEIN LACF"/>
    <property type="match status" value="1"/>
</dbReference>
<comment type="subcellular location">
    <subcellularLocation>
        <location evidence="1 7">Cell membrane</location>
        <topology evidence="1 7">Multi-pass membrane protein</topology>
    </subcellularLocation>
</comment>
<dbReference type="Pfam" id="PF00528">
    <property type="entry name" value="BPD_transp_1"/>
    <property type="match status" value="1"/>
</dbReference>
<evidence type="ECO:0000313" key="10">
    <source>
        <dbReference type="Proteomes" id="UP000809431"/>
    </source>
</evidence>
<proteinExistence type="inferred from homology"/>
<keyword evidence="4 7" id="KW-0812">Transmembrane</keyword>